<evidence type="ECO:0000259" key="3">
    <source>
        <dbReference type="Pfam" id="PF00294"/>
    </source>
</evidence>
<feature type="domain" description="Carbohydrate kinase PfkB" evidence="3">
    <location>
        <begin position="20"/>
        <end position="276"/>
    </location>
</feature>
<dbReference type="AlphaFoldDB" id="A0A2M6WWK3"/>
<dbReference type="EMBL" id="PEZV01000031">
    <property type="protein sequence ID" value="PIT97160.1"/>
    <property type="molecule type" value="Genomic_DNA"/>
</dbReference>
<protein>
    <submittedName>
        <fullName evidence="4">Sugar kinase</fullName>
    </submittedName>
</protein>
<dbReference type="GO" id="GO:0005829">
    <property type="term" value="C:cytosol"/>
    <property type="evidence" value="ECO:0007669"/>
    <property type="project" value="TreeGrafter"/>
</dbReference>
<accession>A0A2M6WWK3</accession>
<dbReference type="InterPro" id="IPR029056">
    <property type="entry name" value="Ribokinase-like"/>
</dbReference>
<organism evidence="4 5">
    <name type="scientific">Candidatus Berkelbacteria bacterium CG10_big_fil_rev_8_21_14_0_10_41_12</name>
    <dbReference type="NCBI Taxonomy" id="1974513"/>
    <lineage>
        <taxon>Bacteria</taxon>
        <taxon>Candidatus Berkelbacteria</taxon>
    </lineage>
</organism>
<keyword evidence="2 4" id="KW-0418">Kinase</keyword>
<evidence type="ECO:0000256" key="2">
    <source>
        <dbReference type="ARBA" id="ARBA00022777"/>
    </source>
</evidence>
<evidence type="ECO:0000256" key="1">
    <source>
        <dbReference type="ARBA" id="ARBA00022679"/>
    </source>
</evidence>
<dbReference type="PANTHER" id="PTHR10584:SF166">
    <property type="entry name" value="RIBOKINASE"/>
    <property type="match status" value="1"/>
</dbReference>
<dbReference type="Proteomes" id="UP000228596">
    <property type="component" value="Unassembled WGS sequence"/>
</dbReference>
<sequence length="299" mass="33313">MIDLVVAGTIGLDDIETPFGRVHHVIGGSAIYASIAASFFAKPGIISIAGVDLPESNYHLLRSRSIDISGVAIDEKTFRWSSLYEFDMNEAKTLKTKLNCVTKFNPKLPESYKGAKFLFLANINPVIQKQVLDQMEEKPFVLLDTMNYWIENKKSALTKIIKRCDLLLLNDSEARQLFDSPNLVKAARLALQLGPKYVVIKKGEHGALLFSKDAHFSAPGYPLENTMDPTGAGDSFAGALAGYLAKVCKTDELSLRRGIVFASAIASFCAEDFSTRRLLKLKYGEIEERYEIFKKIREF</sequence>
<evidence type="ECO:0000313" key="4">
    <source>
        <dbReference type="EMBL" id="PIT97160.1"/>
    </source>
</evidence>
<proteinExistence type="predicted"/>
<keyword evidence="1" id="KW-0808">Transferase</keyword>
<dbReference type="PROSITE" id="PS00584">
    <property type="entry name" value="PFKB_KINASES_2"/>
    <property type="match status" value="1"/>
</dbReference>
<dbReference type="GO" id="GO:0016301">
    <property type="term" value="F:kinase activity"/>
    <property type="evidence" value="ECO:0007669"/>
    <property type="project" value="UniProtKB-KW"/>
</dbReference>
<dbReference type="PANTHER" id="PTHR10584">
    <property type="entry name" value="SUGAR KINASE"/>
    <property type="match status" value="1"/>
</dbReference>
<comment type="caution">
    <text evidence="4">The sequence shown here is derived from an EMBL/GenBank/DDBJ whole genome shotgun (WGS) entry which is preliminary data.</text>
</comment>
<evidence type="ECO:0000313" key="5">
    <source>
        <dbReference type="Proteomes" id="UP000228596"/>
    </source>
</evidence>
<dbReference type="InterPro" id="IPR002173">
    <property type="entry name" value="Carboh/pur_kinase_PfkB_CS"/>
</dbReference>
<dbReference type="SUPFAM" id="SSF53613">
    <property type="entry name" value="Ribokinase-like"/>
    <property type="match status" value="1"/>
</dbReference>
<dbReference type="Pfam" id="PF00294">
    <property type="entry name" value="PfkB"/>
    <property type="match status" value="1"/>
</dbReference>
<gene>
    <name evidence="4" type="ORF">COT77_02935</name>
</gene>
<dbReference type="Gene3D" id="3.40.1190.20">
    <property type="match status" value="1"/>
</dbReference>
<dbReference type="InterPro" id="IPR011611">
    <property type="entry name" value="PfkB_dom"/>
</dbReference>
<name>A0A2M6WWK3_9BACT</name>
<reference evidence="5" key="1">
    <citation type="submission" date="2017-09" db="EMBL/GenBank/DDBJ databases">
        <title>Depth-based differentiation of microbial function through sediment-hosted aquifers and enrichment of novel symbionts in the deep terrestrial subsurface.</title>
        <authorList>
            <person name="Probst A.J."/>
            <person name="Ladd B."/>
            <person name="Jarett J.K."/>
            <person name="Geller-Mcgrath D.E."/>
            <person name="Sieber C.M.K."/>
            <person name="Emerson J.B."/>
            <person name="Anantharaman K."/>
            <person name="Thomas B.C."/>
            <person name="Malmstrom R."/>
            <person name="Stieglmeier M."/>
            <person name="Klingl A."/>
            <person name="Woyke T."/>
            <person name="Ryan C.M."/>
            <person name="Banfield J.F."/>
        </authorList>
    </citation>
    <scope>NUCLEOTIDE SEQUENCE [LARGE SCALE GENOMIC DNA]</scope>
</reference>